<proteinExistence type="predicted"/>
<accession>A0A2S5SZG7</accession>
<comment type="caution">
    <text evidence="2">The sequence shown here is derived from an EMBL/GenBank/DDBJ whole genome shotgun (WGS) entry which is preliminary data.</text>
</comment>
<dbReference type="EMBL" id="PSNX01000001">
    <property type="protein sequence ID" value="PPE67987.1"/>
    <property type="molecule type" value="Genomic_DNA"/>
</dbReference>
<reference evidence="2 3" key="1">
    <citation type="submission" date="2018-02" db="EMBL/GenBank/DDBJ databases">
        <title>Reclassifiation of [Polyangium] brachysporum DSM 7029 as Guopingzhaonella breviflexa gen. nov., sp. nov., a member of the family Comamonadaceae.</title>
        <authorList>
            <person name="Tang B."/>
        </authorList>
    </citation>
    <scope>NUCLEOTIDE SEQUENCE [LARGE SCALE GENOMIC DNA]</scope>
    <source>
        <strain evidence="2 3">BCRC 80649</strain>
    </source>
</reference>
<dbReference type="Proteomes" id="UP000238605">
    <property type="component" value="Unassembled WGS sequence"/>
</dbReference>
<evidence type="ECO:0000256" key="1">
    <source>
        <dbReference type="SAM" id="Phobius"/>
    </source>
</evidence>
<keyword evidence="3" id="KW-1185">Reference proteome</keyword>
<keyword evidence="1" id="KW-0472">Membrane</keyword>
<evidence type="ECO:0000313" key="2">
    <source>
        <dbReference type="EMBL" id="PPE67987.1"/>
    </source>
</evidence>
<feature type="transmembrane region" description="Helical" evidence="1">
    <location>
        <begin position="50"/>
        <end position="73"/>
    </location>
</feature>
<protein>
    <submittedName>
        <fullName evidence="2">Uncharacterized protein</fullName>
    </submittedName>
</protein>
<keyword evidence="1" id="KW-1133">Transmembrane helix</keyword>
<dbReference type="AlphaFoldDB" id="A0A2S5SZG7"/>
<organism evidence="2 3">
    <name type="scientific">Caldimonas caldifontis</name>
    <dbReference type="NCBI Taxonomy" id="1452508"/>
    <lineage>
        <taxon>Bacteria</taxon>
        <taxon>Pseudomonadati</taxon>
        <taxon>Pseudomonadota</taxon>
        <taxon>Betaproteobacteria</taxon>
        <taxon>Burkholderiales</taxon>
        <taxon>Sphaerotilaceae</taxon>
        <taxon>Caldimonas</taxon>
    </lineage>
</organism>
<evidence type="ECO:0000313" key="3">
    <source>
        <dbReference type="Proteomes" id="UP000238605"/>
    </source>
</evidence>
<keyword evidence="1" id="KW-0812">Transmembrane</keyword>
<sequence>MILIHALHRCDPCFIPRSTFMSAKPFILLLLALPSLPALAHEGHHLPGAHHWHATDVFGYIALAVVIGLAWWLSGRK</sequence>
<name>A0A2S5SZG7_9BURK</name>
<gene>
    <name evidence="2" type="ORF">C1704_00455</name>
</gene>